<reference evidence="3 4" key="1">
    <citation type="submission" date="2018-04" db="EMBL/GenBank/DDBJ databases">
        <title>Genomic Encyclopedia of Archaeal and Bacterial Type Strains, Phase II (KMG-II): from individual species to whole genera.</title>
        <authorList>
            <person name="Goeker M."/>
        </authorList>
    </citation>
    <scope>NUCLEOTIDE SEQUENCE [LARGE SCALE GENOMIC DNA]</scope>
    <source>
        <strain evidence="3 4">DSM 23082</strain>
    </source>
</reference>
<evidence type="ECO:0000256" key="1">
    <source>
        <dbReference type="ARBA" id="ARBA00008791"/>
    </source>
</evidence>
<organism evidence="3 4">
    <name type="scientific">Christiangramia gaetbulicola</name>
    <dbReference type="NCBI Taxonomy" id="703340"/>
    <lineage>
        <taxon>Bacteria</taxon>
        <taxon>Pseudomonadati</taxon>
        <taxon>Bacteroidota</taxon>
        <taxon>Flavobacteriia</taxon>
        <taxon>Flavobacteriales</taxon>
        <taxon>Flavobacteriaceae</taxon>
        <taxon>Christiangramia</taxon>
    </lineage>
</organism>
<dbReference type="Proteomes" id="UP000244174">
    <property type="component" value="Unassembled WGS sequence"/>
</dbReference>
<accession>A0A2T6AIT3</accession>
<evidence type="ECO:0000259" key="2">
    <source>
        <dbReference type="Pfam" id="PF00582"/>
    </source>
</evidence>
<keyword evidence="4" id="KW-1185">Reference proteome</keyword>
<dbReference type="PANTHER" id="PTHR46268:SF6">
    <property type="entry name" value="UNIVERSAL STRESS PROTEIN UP12"/>
    <property type="match status" value="1"/>
</dbReference>
<feature type="domain" description="UspA" evidence="2">
    <location>
        <begin position="4"/>
        <end position="149"/>
    </location>
</feature>
<feature type="domain" description="UspA" evidence="2">
    <location>
        <begin position="200"/>
        <end position="277"/>
    </location>
</feature>
<name>A0A2T6AIT3_9FLAO</name>
<dbReference type="Gene3D" id="3.40.50.620">
    <property type="entry name" value="HUPs"/>
    <property type="match status" value="2"/>
</dbReference>
<dbReference type="AlphaFoldDB" id="A0A2T6AIT3"/>
<proteinExistence type="inferred from homology"/>
<dbReference type="SUPFAM" id="SSF52402">
    <property type="entry name" value="Adenine nucleotide alpha hydrolases-like"/>
    <property type="match status" value="2"/>
</dbReference>
<sequence>MQAMKNILLPTDFSENSINAIKYALRFFEKRNCTFYLLHTFTPAAYHSGKAFQNFTSMELVHATRDAAAERIKNLITNLKAEFNNPQHHLKWVVDFNLLIGKIRSMVKEKNIDLIIMGTQGATGAKEIFLGTHTMYTIKKVNCPVLAVPSGYHYKKPEEILFATDYKILRSQDLRFLEYYIGLHSARLHILNVYTENLDEQQREHRKQLSEFLKDRKPVFHLTEGDDIPEAVEAFQKENNIDLMMMVHKKHSFFENILFKPVINQLVYHTNVPFMVMPVREKQSEQ</sequence>
<gene>
    <name evidence="3" type="ORF">C8P64_2255</name>
</gene>
<evidence type="ECO:0000313" key="3">
    <source>
        <dbReference type="EMBL" id="PTX43723.1"/>
    </source>
</evidence>
<dbReference type="InterPro" id="IPR006016">
    <property type="entry name" value="UspA"/>
</dbReference>
<protein>
    <submittedName>
        <fullName evidence="3">Nucleotide-binding universal stress UspA family protein</fullName>
    </submittedName>
</protein>
<dbReference type="InterPro" id="IPR006015">
    <property type="entry name" value="Universal_stress_UspA"/>
</dbReference>
<comment type="caution">
    <text evidence="3">The sequence shown here is derived from an EMBL/GenBank/DDBJ whole genome shotgun (WGS) entry which is preliminary data.</text>
</comment>
<evidence type="ECO:0000313" key="4">
    <source>
        <dbReference type="Proteomes" id="UP000244174"/>
    </source>
</evidence>
<comment type="similarity">
    <text evidence="1">Belongs to the universal stress protein A family.</text>
</comment>
<dbReference type="Pfam" id="PF00582">
    <property type="entry name" value="Usp"/>
    <property type="match status" value="2"/>
</dbReference>
<dbReference type="PANTHER" id="PTHR46268">
    <property type="entry name" value="STRESS RESPONSE PROTEIN NHAX"/>
    <property type="match status" value="1"/>
</dbReference>
<dbReference type="EMBL" id="QBKQ01000002">
    <property type="protein sequence ID" value="PTX43723.1"/>
    <property type="molecule type" value="Genomic_DNA"/>
</dbReference>
<dbReference type="PRINTS" id="PR01438">
    <property type="entry name" value="UNVRSLSTRESS"/>
</dbReference>
<dbReference type="CDD" id="cd00293">
    <property type="entry name" value="USP-like"/>
    <property type="match status" value="2"/>
</dbReference>
<dbReference type="InterPro" id="IPR014729">
    <property type="entry name" value="Rossmann-like_a/b/a_fold"/>
</dbReference>